<feature type="compositionally biased region" description="Basic and acidic residues" evidence="11">
    <location>
        <begin position="748"/>
        <end position="785"/>
    </location>
</feature>
<feature type="compositionally biased region" description="Gly residues" evidence="11">
    <location>
        <begin position="1849"/>
        <end position="1865"/>
    </location>
</feature>
<dbReference type="GO" id="GO:0015031">
    <property type="term" value="P:protein transport"/>
    <property type="evidence" value="ECO:0007669"/>
    <property type="project" value="UniProtKB-KW"/>
</dbReference>
<feature type="compositionally biased region" description="Polar residues" evidence="11">
    <location>
        <begin position="496"/>
        <end position="508"/>
    </location>
</feature>
<organism evidence="14">
    <name type="scientific">Sporisorium scitamineum</name>
    <dbReference type="NCBI Taxonomy" id="49012"/>
    <lineage>
        <taxon>Eukaryota</taxon>
        <taxon>Fungi</taxon>
        <taxon>Dikarya</taxon>
        <taxon>Basidiomycota</taxon>
        <taxon>Ustilaginomycotina</taxon>
        <taxon>Ustilaginomycetes</taxon>
        <taxon>Ustilaginales</taxon>
        <taxon>Ustilaginaceae</taxon>
        <taxon>Sporisorium</taxon>
    </lineage>
</organism>
<dbReference type="CDD" id="cd09233">
    <property type="entry name" value="ACE1-Sec16-like"/>
    <property type="match status" value="1"/>
</dbReference>
<feature type="compositionally biased region" description="Polar residues" evidence="11">
    <location>
        <begin position="1228"/>
        <end position="1242"/>
    </location>
</feature>
<comment type="subcellular location">
    <subcellularLocation>
        <location evidence="1">Endoplasmic reticulum membrane</location>
        <topology evidence="1">Peripheral membrane protein</topology>
        <orientation evidence="1">Cytoplasmic side</orientation>
    </subcellularLocation>
</comment>
<feature type="compositionally biased region" description="Low complexity" evidence="11">
    <location>
        <begin position="597"/>
        <end position="608"/>
    </location>
</feature>
<feature type="region of interest" description="Disordered" evidence="11">
    <location>
        <begin position="1048"/>
        <end position="1085"/>
    </location>
</feature>
<evidence type="ECO:0000256" key="4">
    <source>
        <dbReference type="ARBA" id="ARBA00022824"/>
    </source>
</evidence>
<dbReference type="FunFam" id="1.25.40.1030:FF:000008">
    <property type="entry name" value="Protein transport protein sec16"/>
    <property type="match status" value="1"/>
</dbReference>
<reference evidence="14" key="1">
    <citation type="submission" date="2014-06" db="EMBL/GenBank/DDBJ databases">
        <authorList>
            <person name="Ju J."/>
            <person name="Zhang J."/>
        </authorList>
    </citation>
    <scope>NUCLEOTIDE SEQUENCE</scope>
    <source>
        <strain evidence="14">SscI8</strain>
    </source>
</reference>
<feature type="compositionally biased region" description="Polar residues" evidence="11">
    <location>
        <begin position="714"/>
        <end position="729"/>
    </location>
</feature>
<feature type="compositionally biased region" description="Low complexity" evidence="11">
    <location>
        <begin position="293"/>
        <end position="305"/>
    </location>
</feature>
<feature type="compositionally biased region" description="Low complexity" evidence="11">
    <location>
        <begin position="952"/>
        <end position="964"/>
    </location>
</feature>
<dbReference type="GO" id="GO:0070971">
    <property type="term" value="C:endoplasmic reticulum exit site"/>
    <property type="evidence" value="ECO:0007669"/>
    <property type="project" value="TreeGrafter"/>
</dbReference>
<evidence type="ECO:0000256" key="5">
    <source>
        <dbReference type="ARBA" id="ARBA00022892"/>
    </source>
</evidence>
<keyword evidence="3 10" id="KW-0813">Transport</keyword>
<dbReference type="GO" id="GO:0070973">
    <property type="term" value="P:protein localization to endoplasmic reticulum exit site"/>
    <property type="evidence" value="ECO:0007669"/>
    <property type="project" value="TreeGrafter"/>
</dbReference>
<dbReference type="PANTHER" id="PTHR13402:SF6">
    <property type="entry name" value="SECRETORY 16, ISOFORM I"/>
    <property type="match status" value="1"/>
</dbReference>
<comment type="function">
    <text evidence="9 10">Involved in the initiation of assembly of the COPII coat required for the formation of transport vesicles from the endoplasmic reticulum (ER) and the selection of cargo molecules. Also involved in autophagy.</text>
</comment>
<feature type="compositionally biased region" description="Pro residues" evidence="11">
    <location>
        <begin position="609"/>
        <end position="624"/>
    </location>
</feature>
<protein>
    <recommendedName>
        <fullName evidence="10">Protein transport protein sec16</fullName>
    </recommendedName>
</protein>
<dbReference type="GO" id="GO:0005789">
    <property type="term" value="C:endoplasmic reticulum membrane"/>
    <property type="evidence" value="ECO:0007669"/>
    <property type="project" value="UniProtKB-SubCell"/>
</dbReference>
<feature type="compositionally biased region" description="Low complexity" evidence="11">
    <location>
        <begin position="656"/>
        <end position="665"/>
    </location>
</feature>
<evidence type="ECO:0000256" key="9">
    <source>
        <dbReference type="ARBA" id="ARBA00024687"/>
    </source>
</evidence>
<dbReference type="GO" id="GO:0016192">
    <property type="term" value="P:vesicle-mediated transport"/>
    <property type="evidence" value="ECO:0007669"/>
    <property type="project" value="UniProtKB-KW"/>
</dbReference>
<comment type="similarity">
    <text evidence="2 10">Belongs to the SEC16 family.</text>
</comment>
<feature type="compositionally biased region" description="Polar residues" evidence="11">
    <location>
        <begin position="1937"/>
        <end position="1951"/>
    </location>
</feature>
<feature type="compositionally biased region" description="Polar residues" evidence="11">
    <location>
        <begin position="1751"/>
        <end position="1761"/>
    </location>
</feature>
<evidence type="ECO:0000313" key="14">
    <source>
        <dbReference type="EMBL" id="CDU22652.1"/>
    </source>
</evidence>
<feature type="compositionally biased region" description="Low complexity" evidence="11">
    <location>
        <begin position="41"/>
        <end position="54"/>
    </location>
</feature>
<feature type="compositionally biased region" description="Polar residues" evidence="11">
    <location>
        <begin position="114"/>
        <end position="124"/>
    </location>
</feature>
<keyword evidence="6 10" id="KW-0653">Protein transport</keyword>
<keyword evidence="8 10" id="KW-0472">Membrane</keyword>
<feature type="domain" description="Sec16 Sec23-binding" evidence="12">
    <location>
        <begin position="1332"/>
        <end position="1649"/>
    </location>
</feature>
<feature type="region of interest" description="Disordered" evidence="11">
    <location>
        <begin position="494"/>
        <end position="880"/>
    </location>
</feature>
<feature type="compositionally biased region" description="Low complexity" evidence="11">
    <location>
        <begin position="509"/>
        <end position="519"/>
    </location>
</feature>
<feature type="compositionally biased region" description="Basic and acidic residues" evidence="11">
    <location>
        <begin position="1827"/>
        <end position="1836"/>
    </location>
</feature>
<feature type="domain" description="Sec16 central conserved" evidence="13">
    <location>
        <begin position="1099"/>
        <end position="1272"/>
    </location>
</feature>
<dbReference type="GO" id="GO:0006914">
    <property type="term" value="P:autophagy"/>
    <property type="evidence" value="ECO:0007669"/>
    <property type="project" value="UniProtKB-KW"/>
</dbReference>
<evidence type="ECO:0000259" key="13">
    <source>
        <dbReference type="Pfam" id="PF12932"/>
    </source>
</evidence>
<evidence type="ECO:0000256" key="1">
    <source>
        <dbReference type="ARBA" id="ARBA00004397"/>
    </source>
</evidence>
<feature type="region of interest" description="Disordered" evidence="11">
    <location>
        <begin position="1677"/>
        <end position="2232"/>
    </location>
</feature>
<dbReference type="EMBL" id="LK056657">
    <property type="protein sequence ID" value="CDU22652.1"/>
    <property type="molecule type" value="Genomic_DNA"/>
</dbReference>
<keyword evidence="14" id="KW-0946">Virion</keyword>
<dbReference type="InterPro" id="IPR024298">
    <property type="entry name" value="Sec16_Sec23-bd"/>
</dbReference>
<feature type="compositionally biased region" description="Polar residues" evidence="11">
    <location>
        <begin position="534"/>
        <end position="554"/>
    </location>
</feature>
<feature type="compositionally biased region" description="Low complexity" evidence="11">
    <location>
        <begin position="625"/>
        <end position="634"/>
    </location>
</feature>
<feature type="compositionally biased region" description="Low complexity" evidence="11">
    <location>
        <begin position="360"/>
        <end position="378"/>
    </location>
</feature>
<feature type="compositionally biased region" description="Polar residues" evidence="11">
    <location>
        <begin position="1688"/>
        <end position="1710"/>
    </location>
</feature>
<feature type="compositionally biased region" description="Polar residues" evidence="11">
    <location>
        <begin position="223"/>
        <end position="236"/>
    </location>
</feature>
<evidence type="ECO:0000256" key="6">
    <source>
        <dbReference type="ARBA" id="ARBA00022927"/>
    </source>
</evidence>
<feature type="region of interest" description="Disordered" evidence="11">
    <location>
        <begin position="1"/>
        <end position="477"/>
    </location>
</feature>
<dbReference type="GO" id="GO:0012507">
    <property type="term" value="C:ER to Golgi transport vesicle membrane"/>
    <property type="evidence" value="ECO:0007669"/>
    <property type="project" value="TreeGrafter"/>
</dbReference>
<dbReference type="PANTHER" id="PTHR13402">
    <property type="entry name" value="RGPR-RELATED"/>
    <property type="match status" value="1"/>
</dbReference>
<dbReference type="Pfam" id="PF12932">
    <property type="entry name" value="Sec16"/>
    <property type="match status" value="1"/>
</dbReference>
<feature type="compositionally biased region" description="Low complexity" evidence="11">
    <location>
        <begin position="1"/>
        <end position="34"/>
    </location>
</feature>
<gene>
    <name evidence="14" type="ORF">SPSC_01282</name>
</gene>
<feature type="compositionally biased region" description="Low complexity" evidence="11">
    <location>
        <begin position="2107"/>
        <end position="2120"/>
    </location>
</feature>
<feature type="compositionally biased region" description="Low complexity" evidence="11">
    <location>
        <begin position="263"/>
        <end position="285"/>
    </location>
</feature>
<feature type="compositionally biased region" description="Polar residues" evidence="11">
    <location>
        <begin position="1798"/>
        <end position="1823"/>
    </location>
</feature>
<dbReference type="GO" id="GO:0007030">
    <property type="term" value="P:Golgi organization"/>
    <property type="evidence" value="ECO:0007669"/>
    <property type="project" value="TreeGrafter"/>
</dbReference>
<feature type="compositionally biased region" description="Low complexity" evidence="11">
    <location>
        <begin position="391"/>
        <end position="406"/>
    </location>
</feature>
<feature type="compositionally biased region" description="Polar residues" evidence="11">
    <location>
        <begin position="564"/>
        <end position="574"/>
    </location>
</feature>
<evidence type="ECO:0000256" key="7">
    <source>
        <dbReference type="ARBA" id="ARBA00023006"/>
    </source>
</evidence>
<evidence type="ECO:0000256" key="3">
    <source>
        <dbReference type="ARBA" id="ARBA00022448"/>
    </source>
</evidence>
<evidence type="ECO:0000259" key="12">
    <source>
        <dbReference type="Pfam" id="PF12931"/>
    </source>
</evidence>
<dbReference type="Pfam" id="PF12931">
    <property type="entry name" value="TPR_Sec16"/>
    <property type="match status" value="1"/>
</dbReference>
<name>A0A127Z9L7_9BASI</name>
<feature type="compositionally biased region" description="Polar residues" evidence="11">
    <location>
        <begin position="831"/>
        <end position="845"/>
    </location>
</feature>
<feature type="compositionally biased region" description="Low complexity" evidence="11">
    <location>
        <begin position="315"/>
        <end position="350"/>
    </location>
</feature>
<feature type="compositionally biased region" description="Low complexity" evidence="11">
    <location>
        <begin position="1837"/>
        <end position="1848"/>
    </location>
</feature>
<feature type="region of interest" description="Disordered" evidence="11">
    <location>
        <begin position="1226"/>
        <end position="1250"/>
    </location>
</feature>
<keyword evidence="5 10" id="KW-0931">ER-Golgi transport</keyword>
<feature type="compositionally biased region" description="Low complexity" evidence="11">
    <location>
        <begin position="82"/>
        <end position="92"/>
    </location>
</feature>
<feature type="compositionally biased region" description="Low complexity" evidence="11">
    <location>
        <begin position="2187"/>
        <end position="2204"/>
    </location>
</feature>
<proteinExistence type="inferred from homology"/>
<feature type="compositionally biased region" description="Polar residues" evidence="11">
    <location>
        <begin position="965"/>
        <end position="976"/>
    </location>
</feature>
<feature type="compositionally biased region" description="Basic and acidic residues" evidence="11">
    <location>
        <begin position="997"/>
        <end position="1006"/>
    </location>
</feature>
<dbReference type="InterPro" id="IPR024340">
    <property type="entry name" value="Sec16_CCD"/>
</dbReference>
<feature type="compositionally biased region" description="Low complexity" evidence="11">
    <location>
        <begin position="441"/>
        <end position="474"/>
    </location>
</feature>
<evidence type="ECO:0000256" key="11">
    <source>
        <dbReference type="SAM" id="MobiDB-lite"/>
    </source>
</evidence>
<evidence type="ECO:0000256" key="8">
    <source>
        <dbReference type="ARBA" id="ARBA00023136"/>
    </source>
</evidence>
<feature type="compositionally biased region" description="Polar residues" evidence="11">
    <location>
        <begin position="139"/>
        <end position="160"/>
    </location>
</feature>
<keyword evidence="7 10" id="KW-0072">Autophagy</keyword>
<feature type="compositionally biased region" description="Polar residues" evidence="11">
    <location>
        <begin position="2133"/>
        <end position="2145"/>
    </location>
</feature>
<keyword evidence="14" id="KW-0167">Capsid protein</keyword>
<dbReference type="OrthoDB" id="8918678at2759"/>
<sequence>MSSPSPHSAAQAAADEPSHSTATSTTATATAPDTTAEKDAAAATATLHPPATALFKKGHAPKPSVGIAASLFGSAGDDDPFSSIAASNGSSSLGQLAETEEEPNLLGSSGAAHTASNNSHSNGVSAAADPVTSLFGADSASSGAAQLSTAPSTEGLTVPTTDDKTSGPSSGPASPDALFGDTSYQDDWLASGAEHSTPSAAAPANGDHTATQDADPFGAADGSQGSLSWLNQQDSDPSVAPATETQYDVYGRPIGGADSEIVGYDQENYDQQQQHQQGYHYTQQQPKYGFDPQQSQAYEYSQQQADYGQQENHDYQQQGYDYQHQAYDPQQNYDQQGYDQQGYGQQGHDVQSYDQRGYAQHDYSQQGYEQQQPQANGQHDPSQYNYEGQEYASYAPADPYAPAPSANGANEVGEQGYDPNAYAADPTHQTNALHPNGYGGYAQDQGYGYDASSAGQSYNAASDYQQSSQDQYDATAYNQHDAASYSAYGANDYSAADNTAQQQPASNSYAPQQAQAYDPYAPPQQPQQAQQQQTWSGQNNGYGTEAVQSQTSSYDAGAFGASLGQGTDSSNQNIARAPSPYDPPAPTAASTSTGYDAAPPASAVQAASLPPPPKGPPQGPPRGPPRGSSRSASRNAQKDSISSASSAPPRRHTQALSLEQESQQEPTPALSSGAETPRKQAQALLGSTDTPPNTYRHPPSAWVDSLEQAAATPPATNTGDDSLPTLTVTDESEHGYGPIGDVDQAQTEMREAVDDAFGDEPHTAVDDAASEFDRLNLDQDQHDEVGQGSRDANGFTEEDAATPQAPTHNYTYGAELGSREDEQYDPEGTNEHGQIQNAHQSSDWNNWDDAGAEQATATWTHDPYGPSDPQQQHSNLDEPVQLYGDYSSHAYGASQYADNVAYGVDAYGGPRGADAAGEEDPEAKTPLVAHDEQGSWLGASSSTYGNDAVQDPYSPAAASSNAYATQSESATASHTSYDPYDPASHSNFSTEPYAAAGDKHPQDQRELTSGFDEAYARPDQLHQQSDEGNYFDLNKRAGSPQQYGYGNTYGMPPSPYEPHDQYASSAAEVGPGPLSGGSNGQAASEASADMLQTMRRATIPIASFGIGGKLVSYFPTSRGSSVADATDGAGNVGGAYGSYAYNASGYPTQVNIEALSSLVPSTSYATAFDPLTFPGPVFEGAAGTNALSRATGAASANKSKKAVLLKHLDERIQDLSAGVGYLRRRPSFSGSTPVSNQVTQAAPEQDGELEARRTEDKVLLLRLLRLLVENDGQTSSTSFEQGVRSLIVAPETQQSASSGAFAMSVISTSQDDGAEGSIVSSHELRTGFLQKVQGMLLRGERRQAVDYAVAQKMWAHAMTIASCVDKECWKEVVSEFIEHEVGAAEASLAGQGQGDLQGLKVAYNVFSGQDPVSIFDLFRTKTQLGQMGGLQPAPSESTVTSAAPPSWKESAAIVASNRSASDSAALTAIGDGLCTRGLLEAAHFCYLLSPQTSPIGGADTNGARFTLLSLSNPKTSATFVQDLDGILMTEVLEFAQGLVPAVKGQEPFPGIPHLQAYKLVYAQQLADLGEVGKAQQYCEAIAQCLKQCKSSPYLHSTLLSQSKQLSDRLVGAPQAGAGGNWVTRKMQRPTLDGVWGALEGRFTKFIAGEDGAMEADPPNKNSKGSVSSSIGPFSHYSAITPDAASGGMTRQPSFTELRTGSPSGLTSRSGSAMDFRNATKRAASPKHRSSTALSMRPLNSDPYSDWPQPRASGNGNGSEAASNYDRDSVRTSSEAPRNAYGYSASLHAGSQHGHGFSRASSTYDGPAETSFTSDVAPWQTNAGQGARDADGSRRASTDAAGTAASSEAGYGGYSAYGGYGGGSYGGYDDTYGEESRRTETGGEEGGDAGGYSAPGQTPFYGYDPHGAQKPQFVSNADAASALEGGEEGGFVSPFDALSSNNRTPQPQNQYAPSYDRNHTEEEEDDDDLGLGNSSNRNKARNAGSAGEEASSETGDASRRDSVASSAATNAAKPSDANGKKDDAASSASGHEEKKQELKPSASWFGRLWGRSPSTDSAAQAQAKAKKAHLGEETSFVYDKELKRWVNKKAGDSGSAASTPPPPPPPARAQSASPASQPDGSTGTSSAPPMRGPPSSSFTMGRSTPPISEGRDEGSSGLAPSRGPPGMGSLTRARSNLADRSMPPASQPPSAASRGSGASTPAGMGSPPPPPPGGSRTGTAKKRPIKSRYVVVD</sequence>
<feature type="region of interest" description="Disordered" evidence="11">
    <location>
        <begin position="907"/>
        <end position="1007"/>
    </location>
</feature>
<feature type="compositionally biased region" description="Low complexity" evidence="11">
    <location>
        <begin position="166"/>
        <end position="175"/>
    </location>
</feature>
<evidence type="ECO:0000256" key="10">
    <source>
        <dbReference type="RuleBase" id="RU364101"/>
    </source>
</evidence>
<dbReference type="Gene3D" id="1.25.40.1030">
    <property type="match status" value="1"/>
</dbReference>
<evidence type="ECO:0000256" key="2">
    <source>
        <dbReference type="ARBA" id="ARBA00005927"/>
    </source>
</evidence>
<feature type="compositionally biased region" description="Basic and acidic residues" evidence="11">
    <location>
        <begin position="2017"/>
        <end position="2037"/>
    </location>
</feature>
<keyword evidence="4 10" id="KW-0256">Endoplasmic reticulum</keyword>
<accession>A0A127Z9L7</accession>